<dbReference type="SUPFAM" id="SSF53850">
    <property type="entry name" value="Periplasmic binding protein-like II"/>
    <property type="match status" value="1"/>
</dbReference>
<dbReference type="InterPro" id="IPR001638">
    <property type="entry name" value="Solute-binding_3/MltF_N"/>
</dbReference>
<gene>
    <name evidence="5" type="ORF">KJB30_01155</name>
</gene>
<dbReference type="Pfam" id="PF00497">
    <property type="entry name" value="SBP_bac_3"/>
    <property type="match status" value="1"/>
</dbReference>
<reference evidence="5 6" key="1">
    <citation type="submission" date="2021-05" db="EMBL/GenBank/DDBJ databases">
        <title>The draft genome of Geobacter chapellei DSM 13688.</title>
        <authorList>
            <person name="Xu Z."/>
            <person name="Masuda Y."/>
            <person name="Itoh H."/>
            <person name="Senoo K."/>
        </authorList>
    </citation>
    <scope>NUCLEOTIDE SEQUENCE [LARGE SCALE GENOMIC DNA]</scope>
    <source>
        <strain evidence="5 6">DSM 13688</strain>
    </source>
</reference>
<dbReference type="EMBL" id="JAHDYS010000001">
    <property type="protein sequence ID" value="MBT1070381.1"/>
    <property type="molecule type" value="Genomic_DNA"/>
</dbReference>
<feature type="domain" description="Ionotropic glutamate receptor C-terminal" evidence="4">
    <location>
        <begin position="36"/>
        <end position="256"/>
    </location>
</feature>
<sequence>MRKFLLLCACILLSVSAAVTAFAGDGSWDRVKKEGKLGIGLDDSFPPMGYRQADGKLVGFDIDAAEEVGKRLGIKIEWQPTAWAGVIHSLNAGKFDCIWNGMTITEERAKEVAFTKPYIMDGQIAIVNFKDKRFKGLKDLKNYKAGTQKGSSGLEAVKKLGSAPTELKEYEDYPKALLDLEAGRIEVVVVDNVTGRDMIAKRPGKFRILPGMISKEPFGVAFRKNDKDLREKVQQTLDKMVKDGTMTKISRKWFAEDITNPKKF</sequence>
<name>A0ABS5U3Y0_9BACT</name>
<dbReference type="Proteomes" id="UP000784128">
    <property type="component" value="Unassembled WGS sequence"/>
</dbReference>
<proteinExistence type="predicted"/>
<dbReference type="RefSeq" id="WP_214296083.1">
    <property type="nucleotide sequence ID" value="NZ_JAHDYS010000001.1"/>
</dbReference>
<evidence type="ECO:0000256" key="2">
    <source>
        <dbReference type="SAM" id="SignalP"/>
    </source>
</evidence>
<dbReference type="PANTHER" id="PTHR35936">
    <property type="entry name" value="MEMBRANE-BOUND LYTIC MUREIN TRANSGLYCOSYLASE F"/>
    <property type="match status" value="1"/>
</dbReference>
<evidence type="ECO:0000256" key="1">
    <source>
        <dbReference type="ARBA" id="ARBA00022729"/>
    </source>
</evidence>
<feature type="chain" id="PRO_5045600016" evidence="2">
    <location>
        <begin position="24"/>
        <end position="264"/>
    </location>
</feature>
<evidence type="ECO:0000259" key="3">
    <source>
        <dbReference type="SMART" id="SM00062"/>
    </source>
</evidence>
<feature type="domain" description="Solute-binding protein family 3/N-terminal" evidence="3">
    <location>
        <begin position="36"/>
        <end position="257"/>
    </location>
</feature>
<evidence type="ECO:0000259" key="4">
    <source>
        <dbReference type="SMART" id="SM00079"/>
    </source>
</evidence>
<keyword evidence="1 2" id="KW-0732">Signal</keyword>
<dbReference type="SMART" id="SM00062">
    <property type="entry name" value="PBPb"/>
    <property type="match status" value="1"/>
</dbReference>
<protein>
    <submittedName>
        <fullName evidence="5">Amino acid ABC transporter substrate-binding protein</fullName>
    </submittedName>
</protein>
<accession>A0ABS5U3Y0</accession>
<dbReference type="Gene3D" id="3.40.190.10">
    <property type="entry name" value="Periplasmic binding protein-like II"/>
    <property type="match status" value="2"/>
</dbReference>
<comment type="caution">
    <text evidence="5">The sequence shown here is derived from an EMBL/GenBank/DDBJ whole genome shotgun (WGS) entry which is preliminary data.</text>
</comment>
<evidence type="ECO:0000313" key="5">
    <source>
        <dbReference type="EMBL" id="MBT1070381.1"/>
    </source>
</evidence>
<dbReference type="PANTHER" id="PTHR35936:SF35">
    <property type="entry name" value="L-CYSTINE-BINDING PROTEIN TCYJ"/>
    <property type="match status" value="1"/>
</dbReference>
<dbReference type="InterPro" id="IPR001320">
    <property type="entry name" value="Iontro_rcpt_C"/>
</dbReference>
<dbReference type="CDD" id="cd00996">
    <property type="entry name" value="PBP2_AatB_like"/>
    <property type="match status" value="1"/>
</dbReference>
<dbReference type="SMART" id="SM00079">
    <property type="entry name" value="PBPe"/>
    <property type="match status" value="1"/>
</dbReference>
<keyword evidence="6" id="KW-1185">Reference proteome</keyword>
<evidence type="ECO:0000313" key="6">
    <source>
        <dbReference type="Proteomes" id="UP000784128"/>
    </source>
</evidence>
<organism evidence="5 6">
    <name type="scientific">Pelotalea chapellei</name>
    <dbReference type="NCBI Taxonomy" id="44671"/>
    <lineage>
        <taxon>Bacteria</taxon>
        <taxon>Pseudomonadati</taxon>
        <taxon>Thermodesulfobacteriota</taxon>
        <taxon>Desulfuromonadia</taxon>
        <taxon>Geobacterales</taxon>
        <taxon>Geobacteraceae</taxon>
        <taxon>Pelotalea</taxon>
    </lineage>
</organism>
<feature type="signal peptide" evidence="2">
    <location>
        <begin position="1"/>
        <end position="23"/>
    </location>
</feature>